<dbReference type="Gene3D" id="1.10.287.2720">
    <property type="match status" value="1"/>
</dbReference>
<dbReference type="Proteomes" id="UP000189704">
    <property type="component" value="Unplaced"/>
</dbReference>
<dbReference type="STRING" id="1868482.ENSTSYP00000015798"/>
<evidence type="ECO:0000256" key="13">
    <source>
        <dbReference type="RuleBase" id="RU003844"/>
    </source>
</evidence>
<name>A0A1U7TXY6_CARSF</name>
<dbReference type="KEGG" id="csyr:103262669"/>
<evidence type="ECO:0000313" key="20">
    <source>
        <dbReference type="RefSeq" id="XP_008058496.1"/>
    </source>
</evidence>
<keyword evidence="3 14" id="KW-0813">Transport</keyword>
<feature type="domain" description="PH" evidence="18">
    <location>
        <begin position="126"/>
        <end position="243"/>
    </location>
</feature>
<feature type="compositionally biased region" description="Basic and acidic residues" evidence="16">
    <location>
        <begin position="734"/>
        <end position="749"/>
    </location>
</feature>
<dbReference type="GO" id="GO:0036150">
    <property type="term" value="P:phosphatidylserine acyl-chain remodeling"/>
    <property type="evidence" value="ECO:0007669"/>
    <property type="project" value="UniProtKB-ARBA"/>
</dbReference>
<feature type="region of interest" description="Disordered" evidence="16">
    <location>
        <begin position="725"/>
        <end position="792"/>
    </location>
</feature>
<dbReference type="InterPro" id="IPR018494">
    <property type="entry name" value="Oxysterol-bd_CS"/>
</dbReference>
<evidence type="ECO:0000256" key="1">
    <source>
        <dbReference type="ARBA" id="ARBA00004389"/>
    </source>
</evidence>
<dbReference type="SUPFAM" id="SSF50729">
    <property type="entry name" value="PH domain-like"/>
    <property type="match status" value="1"/>
</dbReference>
<feature type="compositionally biased region" description="Low complexity" evidence="16">
    <location>
        <begin position="261"/>
        <end position="271"/>
    </location>
</feature>
<dbReference type="Pfam" id="PF00169">
    <property type="entry name" value="PH"/>
    <property type="match status" value="1"/>
</dbReference>
<feature type="compositionally biased region" description="Low complexity" evidence="16">
    <location>
        <begin position="30"/>
        <end position="40"/>
    </location>
</feature>
<dbReference type="PROSITE" id="PS50003">
    <property type="entry name" value="PH_DOMAIN"/>
    <property type="match status" value="1"/>
</dbReference>
<comment type="function">
    <text evidence="12">Lipid transporter involved in lipid countertransport between the endoplasmic reticulum and the plasma membrane: specifically exchanges phosphatidylserine with phosphatidylinositol 4-phosphate (PI4P), delivering phosphatidylserine to the plasma membrane in exchange for PI4P, which is degraded by the SAC1/SACM1L phosphatase in the endoplasmic reticulum. Binds phosphatidylserine and PI4P in a mutually exclusive manner. May cooperate with NPC1 to mediate the exit of cholesterol from endosomes/lysosomes. Binds 25-hydroxycholesterol and cholesterol.</text>
</comment>
<feature type="region of interest" description="Disordered" evidence="16">
    <location>
        <begin position="257"/>
        <end position="338"/>
    </location>
</feature>
<keyword evidence="6" id="KW-0256">Endoplasmic reticulum</keyword>
<dbReference type="Gene3D" id="2.40.160.120">
    <property type="match status" value="1"/>
</dbReference>
<evidence type="ECO:0000256" key="11">
    <source>
        <dbReference type="ARBA" id="ARBA00023136"/>
    </source>
</evidence>
<dbReference type="FunFam" id="1.10.287.2720:FF:000002">
    <property type="entry name" value="Oxysterol-binding protein"/>
    <property type="match status" value="1"/>
</dbReference>
<dbReference type="GeneID" id="103262669"/>
<feature type="coiled-coil region" evidence="15">
    <location>
        <begin position="96"/>
        <end position="123"/>
    </location>
</feature>
<dbReference type="GO" id="GO:0001786">
    <property type="term" value="F:phosphatidylserine binding"/>
    <property type="evidence" value="ECO:0007669"/>
    <property type="project" value="UniProtKB-ARBA"/>
</dbReference>
<accession>A0A1U7TXY6</accession>
<comment type="similarity">
    <text evidence="2 13">Belongs to the OSBP family.</text>
</comment>
<dbReference type="Pfam" id="PF01237">
    <property type="entry name" value="Oxysterol_BP"/>
    <property type="match status" value="1"/>
</dbReference>
<evidence type="ECO:0000256" key="10">
    <source>
        <dbReference type="ARBA" id="ARBA00023121"/>
    </source>
</evidence>
<dbReference type="GO" id="GO:0070273">
    <property type="term" value="F:phosphatidylinositol-4-phosphate binding"/>
    <property type="evidence" value="ECO:0007669"/>
    <property type="project" value="UniProtKB-ARBA"/>
</dbReference>
<feature type="compositionally biased region" description="Basic and acidic residues" evidence="16">
    <location>
        <begin position="300"/>
        <end position="311"/>
    </location>
</feature>
<feature type="transmembrane region" description="Helical" evidence="17">
    <location>
        <begin position="844"/>
        <end position="862"/>
    </location>
</feature>
<dbReference type="GO" id="GO:0005829">
    <property type="term" value="C:cytosol"/>
    <property type="evidence" value="ECO:0007669"/>
    <property type="project" value="TreeGrafter"/>
</dbReference>
<dbReference type="AlphaFoldDB" id="A0A1U7TXY6"/>
<evidence type="ECO:0000256" key="6">
    <source>
        <dbReference type="ARBA" id="ARBA00022824"/>
    </source>
</evidence>
<organism evidence="19 20">
    <name type="scientific">Carlito syrichta</name>
    <name type="common">Philippine tarsier</name>
    <name type="synonym">Tarsius syrichta</name>
    <dbReference type="NCBI Taxonomy" id="1868482"/>
    <lineage>
        <taxon>Eukaryota</taxon>
        <taxon>Metazoa</taxon>
        <taxon>Chordata</taxon>
        <taxon>Craniata</taxon>
        <taxon>Vertebrata</taxon>
        <taxon>Euteleostomi</taxon>
        <taxon>Mammalia</taxon>
        <taxon>Eutheria</taxon>
        <taxon>Euarchontoglires</taxon>
        <taxon>Primates</taxon>
        <taxon>Haplorrhini</taxon>
        <taxon>Tarsiiformes</taxon>
        <taxon>Tarsiidae</taxon>
        <taxon>Carlito</taxon>
    </lineage>
</organism>
<evidence type="ECO:0000256" key="15">
    <source>
        <dbReference type="SAM" id="Coils"/>
    </source>
</evidence>
<keyword evidence="19" id="KW-1185">Reference proteome</keyword>
<protein>
    <recommendedName>
        <fullName evidence="14">Oxysterol-binding protein</fullName>
    </recommendedName>
</protein>
<dbReference type="PROSITE" id="PS01013">
    <property type="entry name" value="OSBP"/>
    <property type="match status" value="1"/>
</dbReference>
<evidence type="ECO:0000256" key="8">
    <source>
        <dbReference type="ARBA" id="ARBA00023054"/>
    </source>
</evidence>
<dbReference type="PANTHER" id="PTHR10972:SF213">
    <property type="entry name" value="OXYSTEROL-BINDING PROTEIN-RELATED PROTEIN 5"/>
    <property type="match status" value="1"/>
</dbReference>
<dbReference type="CDD" id="cd13286">
    <property type="entry name" value="PH_OPR5_ORP8"/>
    <property type="match status" value="1"/>
</dbReference>
<gene>
    <name evidence="20" type="primary">OSBPL5</name>
</gene>
<dbReference type="InterPro" id="IPR037239">
    <property type="entry name" value="OSBP_sf"/>
</dbReference>
<keyword evidence="4" id="KW-0597">Phosphoprotein</keyword>
<keyword evidence="10" id="KW-0446">Lipid-binding</keyword>
<dbReference type="GO" id="GO:0015485">
    <property type="term" value="F:cholesterol binding"/>
    <property type="evidence" value="ECO:0007669"/>
    <property type="project" value="UniProtKB-ARBA"/>
</dbReference>
<dbReference type="CTD" id="114879"/>
<evidence type="ECO:0000313" key="19">
    <source>
        <dbReference type="Proteomes" id="UP000189704"/>
    </source>
</evidence>
<dbReference type="SUPFAM" id="SSF144000">
    <property type="entry name" value="Oxysterol-binding protein-like"/>
    <property type="match status" value="1"/>
</dbReference>
<evidence type="ECO:0000256" key="17">
    <source>
        <dbReference type="SAM" id="Phobius"/>
    </source>
</evidence>
<evidence type="ECO:0000256" key="5">
    <source>
        <dbReference type="ARBA" id="ARBA00022692"/>
    </source>
</evidence>
<dbReference type="SMART" id="SM00233">
    <property type="entry name" value="PH"/>
    <property type="match status" value="1"/>
</dbReference>
<dbReference type="PANTHER" id="PTHR10972">
    <property type="entry name" value="OXYSTEROL-BINDING PROTEIN-RELATED"/>
    <property type="match status" value="1"/>
</dbReference>
<keyword evidence="5 17" id="KW-0812">Transmembrane</keyword>
<dbReference type="InterPro" id="IPR001849">
    <property type="entry name" value="PH_domain"/>
</dbReference>
<dbReference type="FunFam" id="2.30.29.30:FF:000030">
    <property type="entry name" value="Oxysterol-binding protein"/>
    <property type="match status" value="1"/>
</dbReference>
<dbReference type="InterPro" id="IPR000648">
    <property type="entry name" value="Oxysterol-bd"/>
</dbReference>
<dbReference type="InterPro" id="IPR011993">
    <property type="entry name" value="PH-like_dom_sf"/>
</dbReference>
<keyword evidence="8 15" id="KW-0175">Coiled coil</keyword>
<proteinExistence type="inferred from homology"/>
<evidence type="ECO:0000256" key="4">
    <source>
        <dbReference type="ARBA" id="ARBA00022553"/>
    </source>
</evidence>
<evidence type="ECO:0000256" key="16">
    <source>
        <dbReference type="SAM" id="MobiDB-lite"/>
    </source>
</evidence>
<keyword evidence="7 17" id="KW-1133">Transmembrane helix</keyword>
<reference evidence="20" key="1">
    <citation type="submission" date="2025-08" db="UniProtKB">
        <authorList>
            <consortium name="RefSeq"/>
        </authorList>
    </citation>
    <scope>IDENTIFICATION</scope>
</reference>
<dbReference type="FunFam" id="2.40.160.120:FF:000020">
    <property type="entry name" value="Oxysterol-binding protein"/>
    <property type="match status" value="1"/>
</dbReference>
<dbReference type="GO" id="GO:0005789">
    <property type="term" value="C:endoplasmic reticulum membrane"/>
    <property type="evidence" value="ECO:0007669"/>
    <property type="project" value="UniProtKB-SubCell"/>
</dbReference>
<evidence type="ECO:0000256" key="14">
    <source>
        <dbReference type="RuleBase" id="RU003845"/>
    </source>
</evidence>
<dbReference type="FunFam" id="3.30.70.3490:FF:000011">
    <property type="entry name" value="Oxysterol-binding protein"/>
    <property type="match status" value="1"/>
</dbReference>
<evidence type="ECO:0000256" key="7">
    <source>
        <dbReference type="ARBA" id="ARBA00022989"/>
    </source>
</evidence>
<dbReference type="Gene3D" id="2.30.29.30">
    <property type="entry name" value="Pleckstrin-homology domain (PH domain)/Phosphotyrosine-binding domain (PTB)"/>
    <property type="match status" value="1"/>
</dbReference>
<dbReference type="OrthoDB" id="10053431at2759"/>
<dbReference type="RefSeq" id="XP_008058496.1">
    <property type="nucleotide sequence ID" value="XM_008060305.2"/>
</dbReference>
<keyword evidence="11 17" id="KW-0472">Membrane</keyword>
<dbReference type="Gene3D" id="3.30.70.3490">
    <property type="match status" value="1"/>
</dbReference>
<evidence type="ECO:0000256" key="9">
    <source>
        <dbReference type="ARBA" id="ARBA00023055"/>
    </source>
</evidence>
<evidence type="ECO:0000256" key="3">
    <source>
        <dbReference type="ARBA" id="ARBA00022448"/>
    </source>
</evidence>
<dbReference type="GO" id="GO:0032541">
    <property type="term" value="C:cortical endoplasmic reticulum"/>
    <property type="evidence" value="ECO:0007669"/>
    <property type="project" value="TreeGrafter"/>
</dbReference>
<dbReference type="GO" id="GO:0140343">
    <property type="term" value="F:phosphatidylserine transfer activity"/>
    <property type="evidence" value="ECO:0007669"/>
    <property type="project" value="UniProtKB-ARBA"/>
</dbReference>
<sequence>MKEETFLRRRFSLCPPTSTPQKVDPRKLNRNLLLGGENELYPLSPGKEMEPNGPLLPRDDGPPTPGSATKVPPAEYRLCNGFDKECVSPTARVTKKETLKVQKENYRQEKKRATRQLLSALTDPSVVIMADSLKIRGTLKSWTRLWCVLKPGVLLIYKTPKVGQWVGTVLLHCCELIERPSKKDGFCFKLFHPLDQSVWAVKGPKGESVGSITQPLPSSYLIFRAASESDGRCWLDALELAVRCSGLLRLGACRHGRDGDPGSSPDASPSSLCGLPASAATHPDQDLFPLNGSPLENDAFSDKSERDHPEESDAEAQDLSRKAESGSDQSETPGMPVQRGTTYVEQDHEDLAELVWILLKQLRPGMDLSRVALPTFVLEPRSFLNKLADYYYHADLLSRAAVEDDAYGRIKLVLRWYLSGFYKKPKGIKKPYNPILGETFRCRWFHPQTDSHTFYIAEQVSHHPPVSAFHVSNRKDGFCVSGSITAKSRFYGNSLSALLDGKATLTLLPRAEDYLLTMPFAHCKGLLYGTMTMELGGKVTIECAKNNLRAELEFKLKPFFGGNTSINQISGRIMLGEDVLANLMGHWDRDVFIKEEGSSSPELFWSPRGEVRVQRLKRHTVLLEEQTDLESERLWQHVTRAISEGDQHRATQEKFALEEAQRQRGRERQQGLAPWRPRLFHLDPVSQEWRYLHEDRSPWDPQKDIAQFEQDGVLHTLRRVAVARQTAFLGSPGPRHERPGPDRKLRKASDQPSGHSQVTESSSSTPESCPELSDEEQDGDFGPGGDSPCPRCRKEAQRLQALHGAILSIREAQQELHRHLSAMLSCTERAAQTPVPGLLQGPRSWFLLCVFLACQLFVNYVLK</sequence>
<feature type="compositionally biased region" description="Low complexity" evidence="16">
    <location>
        <begin position="753"/>
        <end position="771"/>
    </location>
</feature>
<evidence type="ECO:0000256" key="12">
    <source>
        <dbReference type="ARBA" id="ARBA00056710"/>
    </source>
</evidence>
<keyword evidence="9 14" id="KW-0445">Lipid transport</keyword>
<evidence type="ECO:0000256" key="2">
    <source>
        <dbReference type="ARBA" id="ARBA00008842"/>
    </source>
</evidence>
<evidence type="ECO:0000259" key="18">
    <source>
        <dbReference type="PROSITE" id="PS50003"/>
    </source>
</evidence>
<comment type="subcellular location">
    <subcellularLocation>
        <location evidence="1">Endoplasmic reticulum membrane</location>
        <topology evidence="1">Single-pass membrane protein</topology>
    </subcellularLocation>
</comment>
<feature type="region of interest" description="Disordered" evidence="16">
    <location>
        <begin position="1"/>
        <end position="69"/>
    </location>
</feature>